<evidence type="ECO:0000313" key="1">
    <source>
        <dbReference type="EMBL" id="GFP36827.1"/>
    </source>
</evidence>
<proteinExistence type="predicted"/>
<feature type="non-terminal residue" evidence="1">
    <location>
        <position position="1"/>
    </location>
</feature>
<dbReference type="Pfam" id="PF16257">
    <property type="entry name" value="UxaE"/>
    <property type="match status" value="1"/>
</dbReference>
<dbReference type="InterPro" id="IPR032586">
    <property type="entry name" value="UxaE"/>
</dbReference>
<accession>A0A6V8PWZ1</accession>
<dbReference type="EMBL" id="BLSC01000024">
    <property type="protein sequence ID" value="GFP36827.1"/>
    <property type="molecule type" value="Genomic_DNA"/>
</dbReference>
<evidence type="ECO:0000313" key="2">
    <source>
        <dbReference type="Proteomes" id="UP000561271"/>
    </source>
</evidence>
<dbReference type="Proteomes" id="UP000561271">
    <property type="component" value="Unassembled WGS sequence"/>
</dbReference>
<sequence>GVIFYPGDLRQIEEIILSYLPQSLYYRALPFDGLGIGHEMYNAYLHSGSDKFSLYPIISRVTKNNFHLKTAGTHYLEELKVVAKHDLDLFREIYYFSLEQFQKDRATYELSTNLDNIPDLTKLNGEQMASLLDSGPGNDDLRQVLHVTYGSVLTAKGHDGAPRFADRCFAILKKNEKEHFEVLGNHIKRHLKLLNLME</sequence>
<dbReference type="AlphaFoldDB" id="A0A6V8PWZ1"/>
<gene>
    <name evidence="1" type="ORF">HKBW3S44_00508</name>
</gene>
<name>A0A6V8PWZ1_9ACTN</name>
<protein>
    <submittedName>
        <fullName evidence="1">Tagaturonate epimerase</fullName>
    </submittedName>
</protein>
<reference evidence="1 2" key="1">
    <citation type="journal article" date="2020" name="Front. Microbiol.">
        <title>Single-cell genomics of novel Actinobacteria with the Wood-Ljungdahl pathway discovered in a serpentinizing system.</title>
        <authorList>
            <person name="Merino N."/>
            <person name="Kawai M."/>
            <person name="Boyd E.S."/>
            <person name="Colman D.R."/>
            <person name="McGlynn S.E."/>
            <person name="Nealson K.H."/>
            <person name="Kurokawa K."/>
            <person name="Hongoh Y."/>
        </authorList>
    </citation>
    <scope>NUCLEOTIDE SEQUENCE [LARGE SCALE GENOMIC DNA]</scope>
    <source>
        <strain evidence="1 2">S44</strain>
    </source>
</reference>
<comment type="caution">
    <text evidence="1">The sequence shown here is derived from an EMBL/GenBank/DDBJ whole genome shotgun (WGS) entry which is preliminary data.</text>
</comment>
<dbReference type="GO" id="GO:0016853">
    <property type="term" value="F:isomerase activity"/>
    <property type="evidence" value="ECO:0007669"/>
    <property type="project" value="InterPro"/>
</dbReference>
<organism evidence="1 2">
    <name type="scientific">Candidatus Hakubella thermalkaliphila</name>
    <dbReference type="NCBI Taxonomy" id="2754717"/>
    <lineage>
        <taxon>Bacteria</taxon>
        <taxon>Bacillati</taxon>
        <taxon>Actinomycetota</taxon>
        <taxon>Actinomycetota incertae sedis</taxon>
        <taxon>Candidatus Hakubellales</taxon>
        <taxon>Candidatus Hakubellaceae</taxon>
        <taxon>Candidatus Hakubella</taxon>
    </lineage>
</organism>